<dbReference type="GO" id="GO:0015628">
    <property type="term" value="P:protein secretion by the type II secretion system"/>
    <property type="evidence" value="ECO:0007669"/>
    <property type="project" value="TreeGrafter"/>
</dbReference>
<evidence type="ECO:0000259" key="2">
    <source>
        <dbReference type="Pfam" id="PF10531"/>
    </source>
</evidence>
<dbReference type="Gene3D" id="1.10.150.320">
    <property type="entry name" value="Photosystem II 12 kDa extrinsic protein"/>
    <property type="match status" value="1"/>
</dbReference>
<dbReference type="Proteomes" id="UP000176923">
    <property type="component" value="Unassembled WGS sequence"/>
</dbReference>
<dbReference type="Gene3D" id="3.10.560.10">
    <property type="entry name" value="Outer membrane lipoprotein wza domain like"/>
    <property type="match status" value="1"/>
</dbReference>
<dbReference type="AlphaFoldDB" id="A0A1F5ZNQ5"/>
<name>A0A1F5ZNQ5_9BACT</name>
<reference evidence="3 4" key="1">
    <citation type="journal article" date="2016" name="Nat. Commun.">
        <title>Thousands of microbial genomes shed light on interconnected biogeochemical processes in an aquifer system.</title>
        <authorList>
            <person name="Anantharaman K."/>
            <person name="Brown C.T."/>
            <person name="Hug L.A."/>
            <person name="Sharon I."/>
            <person name="Castelle C.J."/>
            <person name="Probst A.J."/>
            <person name="Thomas B.C."/>
            <person name="Singh A."/>
            <person name="Wilkins M.J."/>
            <person name="Karaoz U."/>
            <person name="Brodie E.L."/>
            <person name="Williams K.H."/>
            <person name="Hubbard S.S."/>
            <person name="Banfield J.F."/>
        </authorList>
    </citation>
    <scope>NUCLEOTIDE SEQUENCE [LARGE SCALE GENOMIC DNA]</scope>
</reference>
<evidence type="ECO:0000313" key="4">
    <source>
        <dbReference type="Proteomes" id="UP000176923"/>
    </source>
</evidence>
<keyword evidence="1" id="KW-1133">Transmembrane helix</keyword>
<sequence length="226" mass="24836">MTASKEDISFLFEDKKPALPNFPLKHLISEYKWVIIPGFLGLSFLVLAFLTIIVLPRENHDVVFTNSASASAEISIHVDVEGQVENPGLYSLKNGDRVEEALVAAGGFSANADRIWVAKRLNRAKILTDGDKIYVPSVEEINNSQQETNNKEQITNGGEDVLDSESDLVDINIASSAQLDTLPGVGEVTANKIISGRPYDKIEDLLNRKIIGKSLFEKIKNLITAE</sequence>
<dbReference type="Pfam" id="PF12836">
    <property type="entry name" value="HHH_3"/>
    <property type="match status" value="1"/>
</dbReference>
<dbReference type="EMBL" id="MFJL01000032">
    <property type="protein sequence ID" value="OGG13975.1"/>
    <property type="molecule type" value="Genomic_DNA"/>
</dbReference>
<evidence type="ECO:0000256" key="1">
    <source>
        <dbReference type="SAM" id="Phobius"/>
    </source>
</evidence>
<evidence type="ECO:0000313" key="3">
    <source>
        <dbReference type="EMBL" id="OGG13975.1"/>
    </source>
</evidence>
<feature type="domain" description="Soluble ligand binding" evidence="2">
    <location>
        <begin position="78"/>
        <end position="135"/>
    </location>
</feature>
<feature type="transmembrane region" description="Helical" evidence="1">
    <location>
        <begin position="33"/>
        <end position="55"/>
    </location>
</feature>
<dbReference type="PANTHER" id="PTHR21180">
    <property type="entry name" value="ENDONUCLEASE/EXONUCLEASE/PHOSPHATASE FAMILY DOMAIN-CONTAINING PROTEIN 1"/>
    <property type="match status" value="1"/>
</dbReference>
<dbReference type="PANTHER" id="PTHR21180:SF32">
    <property type="entry name" value="ENDONUCLEASE_EXONUCLEASE_PHOSPHATASE FAMILY DOMAIN-CONTAINING PROTEIN 1"/>
    <property type="match status" value="1"/>
</dbReference>
<dbReference type="SUPFAM" id="SSF81585">
    <property type="entry name" value="PsbU/PolX domain-like"/>
    <property type="match status" value="1"/>
</dbReference>
<proteinExistence type="predicted"/>
<dbReference type="Pfam" id="PF10531">
    <property type="entry name" value="SLBB"/>
    <property type="match status" value="1"/>
</dbReference>
<organism evidence="3 4">
    <name type="scientific">Candidatus Gottesmanbacteria bacterium RIFCSPHIGHO2_02_FULL_39_11</name>
    <dbReference type="NCBI Taxonomy" id="1798382"/>
    <lineage>
        <taxon>Bacteria</taxon>
        <taxon>Candidatus Gottesmaniibacteriota</taxon>
    </lineage>
</organism>
<comment type="caution">
    <text evidence="3">The sequence shown here is derived from an EMBL/GenBank/DDBJ whole genome shotgun (WGS) entry which is preliminary data.</text>
</comment>
<keyword evidence="1" id="KW-0472">Membrane</keyword>
<dbReference type="GO" id="GO:0015627">
    <property type="term" value="C:type II protein secretion system complex"/>
    <property type="evidence" value="ECO:0007669"/>
    <property type="project" value="TreeGrafter"/>
</dbReference>
<dbReference type="InterPro" id="IPR051675">
    <property type="entry name" value="Endo/Exo/Phosphatase_dom_1"/>
</dbReference>
<dbReference type="InterPro" id="IPR019554">
    <property type="entry name" value="Soluble_ligand-bd"/>
</dbReference>
<gene>
    <name evidence="3" type="ORF">A3D77_03235</name>
</gene>
<keyword evidence="1" id="KW-0812">Transmembrane</keyword>
<accession>A0A1F5ZNQ5</accession>
<dbReference type="STRING" id="1798382.A3D77_03235"/>
<protein>
    <recommendedName>
        <fullName evidence="2">Soluble ligand binding domain-containing protein</fullName>
    </recommendedName>
</protein>